<evidence type="ECO:0000313" key="5">
    <source>
        <dbReference type="Proteomes" id="UP001321475"/>
    </source>
</evidence>
<dbReference type="EMBL" id="AP027729">
    <property type="protein sequence ID" value="BDZ42833.1"/>
    <property type="molecule type" value="Genomic_DNA"/>
</dbReference>
<gene>
    <name evidence="4" type="ORF">GCM10025865_21320</name>
</gene>
<evidence type="ECO:0000256" key="1">
    <source>
        <dbReference type="SAM" id="MobiDB-lite"/>
    </source>
</evidence>
<evidence type="ECO:0000256" key="2">
    <source>
        <dbReference type="SAM" id="Phobius"/>
    </source>
</evidence>
<organism evidence="4 5">
    <name type="scientific">Paraoerskovia sediminicola</name>
    <dbReference type="NCBI Taxonomy" id="1138587"/>
    <lineage>
        <taxon>Bacteria</taxon>
        <taxon>Bacillati</taxon>
        <taxon>Actinomycetota</taxon>
        <taxon>Actinomycetes</taxon>
        <taxon>Micrococcales</taxon>
        <taxon>Cellulomonadaceae</taxon>
        <taxon>Paraoerskovia</taxon>
    </lineage>
</organism>
<protein>
    <recommendedName>
        <fullName evidence="3">Histidine kinase DraK N-terminal domain-containing protein</fullName>
    </recommendedName>
</protein>
<keyword evidence="2" id="KW-0472">Membrane</keyword>
<evidence type="ECO:0000313" key="4">
    <source>
        <dbReference type="EMBL" id="BDZ42833.1"/>
    </source>
</evidence>
<dbReference type="InterPro" id="IPR040868">
    <property type="entry name" value="DraK_HK_N"/>
</dbReference>
<keyword evidence="2" id="KW-1133">Transmembrane helix</keyword>
<feature type="transmembrane region" description="Helical" evidence="2">
    <location>
        <begin position="127"/>
        <end position="150"/>
    </location>
</feature>
<feature type="compositionally biased region" description="Low complexity" evidence="1">
    <location>
        <begin position="158"/>
        <end position="181"/>
    </location>
</feature>
<name>A0ABM8G419_9CELL</name>
<feature type="compositionally biased region" description="Low complexity" evidence="1">
    <location>
        <begin position="197"/>
        <end position="211"/>
    </location>
</feature>
<dbReference type="Pfam" id="PF18092">
    <property type="entry name" value="DraK_HK_N"/>
    <property type="match status" value="1"/>
</dbReference>
<dbReference type="Proteomes" id="UP001321475">
    <property type="component" value="Chromosome"/>
</dbReference>
<feature type="domain" description="Histidine kinase DraK N-terminal" evidence="3">
    <location>
        <begin position="30"/>
        <end position="118"/>
    </location>
</feature>
<keyword evidence="5" id="KW-1185">Reference proteome</keyword>
<feature type="region of interest" description="Disordered" evidence="1">
    <location>
        <begin position="155"/>
        <end position="221"/>
    </location>
</feature>
<feature type="compositionally biased region" description="Basic residues" evidence="1">
    <location>
        <begin position="212"/>
        <end position="221"/>
    </location>
</feature>
<accession>A0ABM8G419</accession>
<feature type="transmembrane region" description="Helical" evidence="2">
    <location>
        <begin position="12"/>
        <end position="32"/>
    </location>
</feature>
<keyword evidence="2" id="KW-0812">Transmembrane</keyword>
<evidence type="ECO:0000259" key="3">
    <source>
        <dbReference type="Pfam" id="PF18092"/>
    </source>
</evidence>
<sequence length="221" mass="23108">MRRKVLQATVSAVVVAVILLGFPLAFIGAQFVGDGEAAELTARTDSLARSVDTRIANGEEIPQFLVDNAADATGRLPAHIVVIDPDGNRVEGGEPIEGEMTADSRRTDGGAFITVSVSSLQIALRELQVVVLVVVASFVAFVAGISVAVWQANRLAAPSSTSPPRRSSSGPGRCGPGSNRPVSRRSTSSHPSWPAARTGWPSGSPRSGSSPRTRRTSSARR</sequence>
<proteinExistence type="predicted"/>
<reference evidence="5" key="1">
    <citation type="journal article" date="2019" name="Int. J. Syst. Evol. Microbiol.">
        <title>The Global Catalogue of Microorganisms (GCM) 10K type strain sequencing project: providing services to taxonomists for standard genome sequencing and annotation.</title>
        <authorList>
            <consortium name="The Broad Institute Genomics Platform"/>
            <consortium name="The Broad Institute Genome Sequencing Center for Infectious Disease"/>
            <person name="Wu L."/>
            <person name="Ma J."/>
        </authorList>
    </citation>
    <scope>NUCLEOTIDE SEQUENCE [LARGE SCALE GENOMIC DNA]</scope>
    <source>
        <strain evidence="5">NBRC 108565</strain>
    </source>
</reference>